<dbReference type="EMBL" id="CP018191">
    <property type="protein sequence ID" value="APH54771.1"/>
    <property type="molecule type" value="Genomic_DNA"/>
</dbReference>
<dbReference type="Gene3D" id="2.40.10.350">
    <property type="entry name" value="Rod shape-determining protein MreC, domain 2"/>
    <property type="match status" value="1"/>
</dbReference>
<evidence type="ECO:0000256" key="5">
    <source>
        <dbReference type="PIRNR" id="PIRNR038471"/>
    </source>
</evidence>
<organism evidence="8 9">
    <name type="scientific">Granulibacter bethesdensis</name>
    <dbReference type="NCBI Taxonomy" id="364410"/>
    <lineage>
        <taxon>Bacteria</taxon>
        <taxon>Pseudomonadati</taxon>
        <taxon>Pseudomonadota</taxon>
        <taxon>Alphaproteobacteria</taxon>
        <taxon>Acetobacterales</taxon>
        <taxon>Acetobacteraceae</taxon>
        <taxon>Granulibacter</taxon>
    </lineage>
</organism>
<keyword evidence="3 5" id="KW-0133">Cell shape</keyword>
<comment type="function">
    <text evidence="5">Involved in formation and maintenance of cell shape.</text>
</comment>
<dbReference type="InterPro" id="IPR055342">
    <property type="entry name" value="MreC_beta-barrel_core"/>
</dbReference>
<gene>
    <name evidence="8" type="ORF">GbCGDNIH9_1469</name>
</gene>
<evidence type="ECO:0000256" key="3">
    <source>
        <dbReference type="ARBA" id="ARBA00022960"/>
    </source>
</evidence>
<keyword evidence="6" id="KW-0472">Membrane</keyword>
<evidence type="ECO:0000256" key="2">
    <source>
        <dbReference type="ARBA" id="ARBA00013855"/>
    </source>
</evidence>
<keyword evidence="6" id="KW-0812">Transmembrane</keyword>
<dbReference type="GO" id="GO:0008360">
    <property type="term" value="P:regulation of cell shape"/>
    <property type="evidence" value="ECO:0007669"/>
    <property type="project" value="UniProtKB-KW"/>
</dbReference>
<name>A0AAC9P8Q3_9PROT</name>
<dbReference type="InterPro" id="IPR042175">
    <property type="entry name" value="Cell/Rod_MreC_2"/>
</dbReference>
<evidence type="ECO:0000313" key="8">
    <source>
        <dbReference type="EMBL" id="APH54771.1"/>
    </source>
</evidence>
<protein>
    <recommendedName>
        <fullName evidence="2 5">Cell shape-determining protein MreC</fullName>
    </recommendedName>
    <alternativeName>
        <fullName evidence="4 5">Cell shape protein MreC</fullName>
    </alternativeName>
</protein>
<dbReference type="NCBIfam" id="NF010512">
    <property type="entry name" value="PRK13922.12-1"/>
    <property type="match status" value="1"/>
</dbReference>
<evidence type="ECO:0000256" key="6">
    <source>
        <dbReference type="SAM" id="Phobius"/>
    </source>
</evidence>
<dbReference type="PANTHER" id="PTHR34138:SF1">
    <property type="entry name" value="CELL SHAPE-DETERMINING PROTEIN MREC"/>
    <property type="match status" value="1"/>
</dbReference>
<dbReference type="InterPro" id="IPR007221">
    <property type="entry name" value="MreC"/>
</dbReference>
<keyword evidence="6" id="KW-1133">Transmembrane helix</keyword>
<dbReference type="GO" id="GO:0005886">
    <property type="term" value="C:plasma membrane"/>
    <property type="evidence" value="ECO:0007669"/>
    <property type="project" value="TreeGrafter"/>
</dbReference>
<accession>A0AAC9P8Q3</accession>
<evidence type="ECO:0000259" key="7">
    <source>
        <dbReference type="Pfam" id="PF04085"/>
    </source>
</evidence>
<dbReference type="PIRSF" id="PIRSF038471">
    <property type="entry name" value="MreC"/>
    <property type="match status" value="1"/>
</dbReference>
<dbReference type="RefSeq" id="WP_081368903.1">
    <property type="nucleotide sequence ID" value="NZ_CP018191.1"/>
</dbReference>
<evidence type="ECO:0000256" key="4">
    <source>
        <dbReference type="ARBA" id="ARBA00032089"/>
    </source>
</evidence>
<dbReference type="Gene3D" id="2.40.10.340">
    <property type="entry name" value="Rod shape-determining protein MreC, domain 1"/>
    <property type="match status" value="1"/>
</dbReference>
<feature type="domain" description="Rod shape-determining protein MreC beta-barrel core" evidence="7">
    <location>
        <begin position="153"/>
        <end position="270"/>
    </location>
</feature>
<dbReference type="AlphaFoldDB" id="A0AAC9P8Q3"/>
<proteinExistence type="inferred from homology"/>
<reference evidence="9" key="1">
    <citation type="submission" date="2016-11" db="EMBL/GenBank/DDBJ databases">
        <title>Comparative genomic and phenotypic analysis of Granulibacter bethesdensis clinical isolates from patients with chronic granulomatous disease.</title>
        <authorList>
            <person name="Zarember K.A."/>
            <person name="Porcella S.F."/>
            <person name="Chu J."/>
            <person name="Ding L."/>
            <person name="Dahlstrom E."/>
            <person name="Barbian K."/>
            <person name="Martens C."/>
            <person name="Sykora L."/>
            <person name="Kramer S."/>
            <person name="Pettinato A.M."/>
            <person name="Hong H."/>
            <person name="Wald G."/>
            <person name="Berg L.J."/>
            <person name="Rogge L.S."/>
            <person name="Greenberg D.E."/>
            <person name="Falcone E.L."/>
            <person name="Neves J.F."/>
            <person name="Simoes M.J."/>
            <person name="Casal M."/>
            <person name="Rodriguez-Lopez F.C."/>
            <person name="Zelazny A."/>
            <person name="Gallin J.I."/>
            <person name="Holland S.M."/>
        </authorList>
    </citation>
    <scope>NUCLEOTIDE SEQUENCE [LARGE SCALE GENOMIC DNA]</scope>
    <source>
        <strain evidence="9">NIH9.1</strain>
    </source>
</reference>
<dbReference type="PANTHER" id="PTHR34138">
    <property type="entry name" value="CELL SHAPE-DETERMINING PROTEIN MREC"/>
    <property type="match status" value="1"/>
</dbReference>
<evidence type="ECO:0000256" key="1">
    <source>
        <dbReference type="ARBA" id="ARBA00009369"/>
    </source>
</evidence>
<evidence type="ECO:0000313" key="9">
    <source>
        <dbReference type="Proteomes" id="UP000182373"/>
    </source>
</evidence>
<feature type="transmembrane region" description="Helical" evidence="6">
    <location>
        <begin position="12"/>
        <end position="31"/>
    </location>
</feature>
<comment type="similarity">
    <text evidence="1 5">Belongs to the MreC family.</text>
</comment>
<sequence length="298" mass="32398">MIRLSVPVRQALARLTLPVLMAAAFALMLLGKVDVRLAEQARTTAADLLAPIYAALDAPISAIRTVFDNVRHVTTLSQDNAVLREENQRLRRWQAVALALDDENAMLKAQLHWLPDPPAPYVTARVVADAGGIYARSVLLSTGPHASGGGGFVRKGEIALDDRGLVGRVNEVGNRSARILLITDMNSRIPVSLDKSQARAILVGTNGTRPRLLYYPDNAQPMEGERVVTSAEANAFPANLPVGIVHYNANHVPEVQPFADLSRLEAVRIFDYGLHGILPPDAKVTRVEPRQKSSARVH</sequence>
<dbReference type="InterPro" id="IPR042177">
    <property type="entry name" value="Cell/Rod_1"/>
</dbReference>
<dbReference type="Proteomes" id="UP000182373">
    <property type="component" value="Chromosome"/>
</dbReference>
<dbReference type="Pfam" id="PF04085">
    <property type="entry name" value="MreC"/>
    <property type="match status" value="1"/>
</dbReference>